<dbReference type="GO" id="GO:0004553">
    <property type="term" value="F:hydrolase activity, hydrolyzing O-glycosyl compounds"/>
    <property type="evidence" value="ECO:0007669"/>
    <property type="project" value="InterPro"/>
</dbReference>
<evidence type="ECO:0000259" key="2">
    <source>
        <dbReference type="PROSITE" id="PS51762"/>
    </source>
</evidence>
<dbReference type="PROSITE" id="PS51762">
    <property type="entry name" value="GH16_2"/>
    <property type="match status" value="1"/>
</dbReference>
<evidence type="ECO:0000313" key="3">
    <source>
        <dbReference type="EMBL" id="KRO91666.1"/>
    </source>
</evidence>
<dbReference type="Gene3D" id="2.60.40.10">
    <property type="entry name" value="Immunoglobulins"/>
    <property type="match status" value="1"/>
</dbReference>
<dbReference type="GO" id="GO:0005975">
    <property type="term" value="P:carbohydrate metabolic process"/>
    <property type="evidence" value="ECO:0007669"/>
    <property type="project" value="InterPro"/>
</dbReference>
<dbReference type="InterPro" id="IPR013320">
    <property type="entry name" value="ConA-like_dom_sf"/>
</dbReference>
<sequence length="543" mass="58545">YSASDAAGNTSTATRTVIVADTQPPTITLTGESEVSHEQGTDYVDAGATATDVVDDTVPVTISGEVGTELGDYTLTFTATDTAGNSATETRTVTVIESGQPQAISLSVFDAGQANVAFDAGLNGADSGISWGGCSDDGGDACPNLSWAIVQDADRGDVLQIEHSSAGQQAIFFIKTNSPMDLSAYSTGSIIFDLKTISGDSNYSMKIDCVYPCTSGDKAIGSQGTLDWETVTVSVAELVSAGLQLVAVDTGIVIWATAYTSTIFQLDNIRWEGIDDGSSEPPIGGDDGWEIPAFTGYQAQTSYEGYSQVWSDEFSGTEVDSNNWGYDIGGGGWGNNELEFYTNRNAYLKNGQLVIRANQENYGGRAYTSSRLKTQAKQNFQYGRIDIRAVMPEGQGIWPALWMLGENFPTVGWPHSGEIDVMEMIGGEGRENRVYGTAHWYNQSNSSNASYGGNRLLSSGETLSTSFHVYSIEWDSTAITWYLDDVQFHTMTIDNSASLAAFRKEFFFIFNIAVGGNWPGNPNSSTVFPQRMIVDYVRVFQKN</sequence>
<dbReference type="PANTHER" id="PTHR10963">
    <property type="entry name" value="GLYCOSYL HYDROLASE-RELATED"/>
    <property type="match status" value="1"/>
</dbReference>
<dbReference type="InterPro" id="IPR013783">
    <property type="entry name" value="Ig-like_fold"/>
</dbReference>
<dbReference type="Proteomes" id="UP000051213">
    <property type="component" value="Unassembled WGS sequence"/>
</dbReference>
<comment type="caution">
    <text evidence="3">The sequence shown here is derived from an EMBL/GenBank/DDBJ whole genome shotgun (WGS) entry which is preliminary data.</text>
</comment>
<dbReference type="AlphaFoldDB" id="A0A0R2U1C0"/>
<dbReference type="SUPFAM" id="SSF49899">
    <property type="entry name" value="Concanavalin A-like lectins/glucanases"/>
    <property type="match status" value="1"/>
</dbReference>
<dbReference type="SUPFAM" id="SSF49785">
    <property type="entry name" value="Galactose-binding domain-like"/>
    <property type="match status" value="1"/>
</dbReference>
<comment type="similarity">
    <text evidence="1">Belongs to the glycosyl hydrolase 16 family.</text>
</comment>
<reference evidence="3 4" key="1">
    <citation type="submission" date="2015-10" db="EMBL/GenBank/DDBJ databases">
        <title>Metagenome-Assembled Genomes uncover a global brackish microbiome.</title>
        <authorList>
            <person name="Hugerth L.W."/>
            <person name="Larsson J."/>
            <person name="Alneberg J."/>
            <person name="Lindh M.V."/>
            <person name="Legrand C."/>
            <person name="Pinhassi J."/>
            <person name="Andersson A.F."/>
        </authorList>
    </citation>
    <scope>NUCLEOTIDE SEQUENCE [LARGE SCALE GENOMIC DNA]</scope>
    <source>
        <strain evidence="3">BACL26 MAG-121220-bin70</strain>
    </source>
</reference>
<dbReference type="Pfam" id="PF00722">
    <property type="entry name" value="Glyco_hydro_16"/>
    <property type="match status" value="1"/>
</dbReference>
<name>A0A0R2U1C0_9GAMM</name>
<evidence type="ECO:0000313" key="4">
    <source>
        <dbReference type="Proteomes" id="UP000051213"/>
    </source>
</evidence>
<dbReference type="EMBL" id="LICA01000451">
    <property type="protein sequence ID" value="KRO91666.1"/>
    <property type="molecule type" value="Genomic_DNA"/>
</dbReference>
<organism evidence="3 4">
    <name type="scientific">SAR92 bacterium BACL26 MAG-121220-bin70</name>
    <dbReference type="NCBI Taxonomy" id="1655626"/>
    <lineage>
        <taxon>Bacteria</taxon>
        <taxon>Pseudomonadati</taxon>
        <taxon>Pseudomonadota</taxon>
        <taxon>Gammaproteobacteria</taxon>
        <taxon>Cellvibrionales</taxon>
        <taxon>Porticoccaceae</taxon>
        <taxon>SAR92 clade</taxon>
    </lineage>
</organism>
<evidence type="ECO:0000256" key="1">
    <source>
        <dbReference type="ARBA" id="ARBA00006865"/>
    </source>
</evidence>
<feature type="domain" description="GH16" evidence="2">
    <location>
        <begin position="296"/>
        <end position="543"/>
    </location>
</feature>
<accession>A0A0R2U1C0</accession>
<dbReference type="InterPro" id="IPR050546">
    <property type="entry name" value="Glycosyl_Hydrlase_16"/>
</dbReference>
<dbReference type="Gene3D" id="2.60.120.200">
    <property type="match status" value="1"/>
</dbReference>
<feature type="non-terminal residue" evidence="3">
    <location>
        <position position="1"/>
    </location>
</feature>
<dbReference type="PANTHER" id="PTHR10963:SF55">
    <property type="entry name" value="GLYCOSIDE HYDROLASE FAMILY 16 PROTEIN"/>
    <property type="match status" value="1"/>
</dbReference>
<dbReference type="InterPro" id="IPR000757">
    <property type="entry name" value="Beta-glucanase-like"/>
</dbReference>
<proteinExistence type="inferred from homology"/>
<gene>
    <name evidence="3" type="ORF">ABS24_03745</name>
</gene>
<dbReference type="CDD" id="cd08023">
    <property type="entry name" value="GH16_laminarinase_like"/>
    <property type="match status" value="1"/>
</dbReference>
<dbReference type="Pfam" id="PF16403">
    <property type="entry name" value="Bact_surface_Ig-like"/>
    <property type="match status" value="1"/>
</dbReference>
<dbReference type="InterPro" id="IPR008979">
    <property type="entry name" value="Galactose-bd-like_sf"/>
</dbReference>
<dbReference type="InterPro" id="IPR032179">
    <property type="entry name" value="Cry22Aa_Ig-like"/>
</dbReference>
<protein>
    <recommendedName>
        <fullName evidence="2">GH16 domain-containing protein</fullName>
    </recommendedName>
</protein>